<organism evidence="1 2">
    <name type="scientific">Euzebya pacifica</name>
    <dbReference type="NCBI Taxonomy" id="1608957"/>
    <lineage>
        <taxon>Bacteria</taxon>
        <taxon>Bacillati</taxon>
        <taxon>Actinomycetota</taxon>
        <taxon>Nitriliruptoria</taxon>
        <taxon>Euzebyales</taxon>
    </lineage>
</organism>
<name>A0A346XZ08_9ACTN</name>
<keyword evidence="2" id="KW-1185">Reference proteome</keyword>
<accession>A0A346XZ08</accession>
<dbReference type="EMBL" id="CP031165">
    <property type="protein sequence ID" value="AXV07455.1"/>
    <property type="molecule type" value="Genomic_DNA"/>
</dbReference>
<dbReference type="Proteomes" id="UP000264006">
    <property type="component" value="Chromosome"/>
</dbReference>
<evidence type="ECO:0000313" key="2">
    <source>
        <dbReference type="Proteomes" id="UP000264006"/>
    </source>
</evidence>
<gene>
    <name evidence="1" type="ORF">DVS28_a2776</name>
</gene>
<protein>
    <submittedName>
        <fullName evidence="1">Uncharacterized protein</fullName>
    </submittedName>
</protein>
<dbReference type="OrthoDB" id="227596at2"/>
<dbReference type="RefSeq" id="WP_114591942.1">
    <property type="nucleotide sequence ID" value="NZ_CAXIBR010000072.1"/>
</dbReference>
<dbReference type="AlphaFoldDB" id="A0A346XZ08"/>
<proteinExistence type="predicted"/>
<reference evidence="1 2" key="1">
    <citation type="submission" date="2018-09" db="EMBL/GenBank/DDBJ databases">
        <title>Complete genome sequence of Euzebya sp. DY32-46 isolated from seawater of Pacific Ocean.</title>
        <authorList>
            <person name="Xu L."/>
            <person name="Wu Y.-H."/>
            <person name="Xu X.-W."/>
        </authorList>
    </citation>
    <scope>NUCLEOTIDE SEQUENCE [LARGE SCALE GENOMIC DNA]</scope>
    <source>
        <strain evidence="1 2">DY32-46</strain>
    </source>
</reference>
<sequence length="136" mass="14558">MLQPTFRPIISVIRVTPDRSCVEVNLDMEGMVASGFGNVIGDDTMRAAGVATCEAVDRLLPDGYELSLAWVELFKRTDDTGEGHAVINVAVELRTLGRAHPETLLGAALVHHDVEVAAVRATLDGLTRRLAPAILG</sequence>
<dbReference type="KEGG" id="euz:DVS28_a2776"/>
<evidence type="ECO:0000313" key="1">
    <source>
        <dbReference type="EMBL" id="AXV07455.1"/>
    </source>
</evidence>